<evidence type="ECO:0000313" key="1">
    <source>
        <dbReference type="EMBL" id="BEI92397.1"/>
    </source>
</evidence>
<dbReference type="EMBL" id="AP028216">
    <property type="protein sequence ID" value="BEI92397.1"/>
    <property type="molecule type" value="Genomic_DNA"/>
</dbReference>
<protein>
    <submittedName>
        <fullName evidence="1">Uncharacterized protein</fullName>
    </submittedName>
</protein>
<dbReference type="GeneID" id="85496267"/>
<reference evidence="1" key="1">
    <citation type="journal article" date="2023" name="BMC Genomics">
        <title>Chromosome-level genome assemblies of Cutaneotrichosporon spp. (Trichosporonales, Basidiomycota) reveal imbalanced evolution between nucleotide sequences and chromosome synteny.</title>
        <authorList>
            <person name="Kobayashi Y."/>
            <person name="Kayamori A."/>
            <person name="Aoki K."/>
            <person name="Shiwa Y."/>
            <person name="Matsutani M."/>
            <person name="Fujita N."/>
            <person name="Sugita T."/>
            <person name="Iwasaki W."/>
            <person name="Tanaka N."/>
            <person name="Takashima M."/>
        </authorList>
    </citation>
    <scope>NUCLEOTIDE SEQUENCE</scope>
    <source>
        <strain evidence="1">HIS019</strain>
    </source>
</reference>
<dbReference type="KEGG" id="ccac:CcaHIS019_0500250"/>
<proteinExistence type="predicted"/>
<accession>A0AA48L5M2</accession>
<dbReference type="Proteomes" id="UP001233271">
    <property type="component" value="Chromosome 5"/>
</dbReference>
<keyword evidence="2" id="KW-1185">Reference proteome</keyword>
<organism evidence="1 2">
    <name type="scientific">Cutaneotrichosporon cavernicola</name>
    <dbReference type="NCBI Taxonomy" id="279322"/>
    <lineage>
        <taxon>Eukaryota</taxon>
        <taxon>Fungi</taxon>
        <taxon>Dikarya</taxon>
        <taxon>Basidiomycota</taxon>
        <taxon>Agaricomycotina</taxon>
        <taxon>Tremellomycetes</taxon>
        <taxon>Trichosporonales</taxon>
        <taxon>Trichosporonaceae</taxon>
        <taxon>Cutaneotrichosporon</taxon>
    </lineage>
</organism>
<dbReference type="AlphaFoldDB" id="A0AA48L5M2"/>
<name>A0AA48L5M2_9TREE</name>
<sequence length="377" mass="43028">MSTRSPISTKLAGRVSALRASRRPASPSNLNNIKPWFDETTYPTIVDAVVRCAATREQQAFQCTSRYWRKRVDVIRSMHLVLDGELYSDFPRRLSTNLLHDGKRAYFFNEANYSVYSSDTDSDMAFTLPAMDVSRTRVFDVRGQVRQAVLDDLAALLTSLDTLRVYAYYERAHQFEISLSDRFTAFWGQNFTAGPGRERTRLPTSKPKLPRAKRLVVFSHLGQYDQWTFKIPVNPLPAVPPGVKHLVVRLAVPSEPSMPLAGFARKFTPLPELKCATIIFSPTDRRWRKPKKRNKVNTLADLQTVVEALGVPVTVVGFDLLERRIQDAKNKLTGVTFADTRAYRAEVGEEDWALFTREAEGVDLLHRQHIWSDMLHR</sequence>
<gene>
    <name evidence="1" type="ORF">CcaverHIS019_0500250</name>
</gene>
<dbReference type="RefSeq" id="XP_060457662.1">
    <property type="nucleotide sequence ID" value="XM_060601139.1"/>
</dbReference>
<evidence type="ECO:0000313" key="2">
    <source>
        <dbReference type="Proteomes" id="UP001233271"/>
    </source>
</evidence>